<evidence type="ECO:0000259" key="3">
    <source>
        <dbReference type="Pfam" id="PF00294"/>
    </source>
</evidence>
<dbReference type="GO" id="GO:0005829">
    <property type="term" value="C:cytosol"/>
    <property type="evidence" value="ECO:0007669"/>
    <property type="project" value="TreeGrafter"/>
</dbReference>
<dbReference type="GO" id="GO:0006796">
    <property type="term" value="P:phosphate-containing compound metabolic process"/>
    <property type="evidence" value="ECO:0007669"/>
    <property type="project" value="UniProtKB-ARBA"/>
</dbReference>
<dbReference type="Gene3D" id="3.40.1190.20">
    <property type="match status" value="1"/>
</dbReference>
<dbReference type="GO" id="GO:0016301">
    <property type="term" value="F:kinase activity"/>
    <property type="evidence" value="ECO:0007669"/>
    <property type="project" value="UniProtKB-KW"/>
</dbReference>
<comment type="caution">
    <text evidence="4">The sequence shown here is derived from an EMBL/GenBank/DDBJ whole genome shotgun (WGS) entry which is preliminary data.</text>
</comment>
<dbReference type="EMBL" id="CAJNOV010002866">
    <property type="protein sequence ID" value="CAF1118951.1"/>
    <property type="molecule type" value="Genomic_DNA"/>
</dbReference>
<evidence type="ECO:0000256" key="2">
    <source>
        <dbReference type="ARBA" id="ARBA00022777"/>
    </source>
</evidence>
<feature type="domain" description="Carbohydrate kinase PfkB" evidence="3">
    <location>
        <begin position="6"/>
        <end position="316"/>
    </location>
</feature>
<dbReference type="Pfam" id="PF00294">
    <property type="entry name" value="PfkB"/>
    <property type="match status" value="1"/>
</dbReference>
<protein>
    <recommendedName>
        <fullName evidence="3">Carbohydrate kinase PfkB domain-containing protein</fullName>
    </recommendedName>
</protein>
<evidence type="ECO:0000313" key="6">
    <source>
        <dbReference type="Proteomes" id="UP000663855"/>
    </source>
</evidence>
<gene>
    <name evidence="5" type="ORF">BYL167_LOCUS6625</name>
    <name evidence="4" type="ORF">CJN711_LOCUS7975</name>
</gene>
<evidence type="ECO:0000256" key="1">
    <source>
        <dbReference type="ARBA" id="ARBA00022679"/>
    </source>
</evidence>
<dbReference type="Proteomes" id="UP000681967">
    <property type="component" value="Unassembled WGS sequence"/>
</dbReference>
<evidence type="ECO:0000313" key="5">
    <source>
        <dbReference type="EMBL" id="CAF3865521.1"/>
    </source>
</evidence>
<dbReference type="InterPro" id="IPR011611">
    <property type="entry name" value="PfkB_dom"/>
</dbReference>
<dbReference type="InterPro" id="IPR029056">
    <property type="entry name" value="Ribokinase-like"/>
</dbReference>
<keyword evidence="2" id="KW-0418">Kinase</keyword>
<reference evidence="4" key="1">
    <citation type="submission" date="2021-02" db="EMBL/GenBank/DDBJ databases">
        <authorList>
            <person name="Nowell W R."/>
        </authorList>
    </citation>
    <scope>NUCLEOTIDE SEQUENCE</scope>
</reference>
<dbReference type="PANTHER" id="PTHR10584">
    <property type="entry name" value="SUGAR KINASE"/>
    <property type="match status" value="1"/>
</dbReference>
<proteinExistence type="predicted"/>
<keyword evidence="1" id="KW-0808">Transferase</keyword>
<evidence type="ECO:0000313" key="4">
    <source>
        <dbReference type="EMBL" id="CAF1118951.1"/>
    </source>
</evidence>
<dbReference type="EMBL" id="CAJOBH010001637">
    <property type="protein sequence ID" value="CAF3865521.1"/>
    <property type="molecule type" value="Genomic_DNA"/>
</dbReference>
<dbReference type="SUPFAM" id="SSF53613">
    <property type="entry name" value="Ribokinase-like"/>
    <property type="match status" value="1"/>
</dbReference>
<dbReference type="AlphaFoldDB" id="A0A814QFH8"/>
<sequence length="354" mass="39511">MSKGGVICAGTIVTDYVVVVDRWPAESSLANIHHQTKTGGGGPFNVVKDLRSMDENLPLSVVGLLGDDDNGQWLINDCKKSNIDTDQLHIADDDTPTSYTYVMSVESTGRRTFFNQRGTNALLSDKHFDFKRLLERNPSNLFYLGYLTILDELDRIVDNETIAAQLLKKAKDFGLETIIDFVSLYNPLYSKVAQLTLPYVDHLILNELELGFILNQSFQQGTISQIEQAARLLIEAYSVQRTVTVHFDRGAVCVSREYNSAIECFFQGSFYLPKGYIRSAVGAGDGFAAGVIYGIHKKWPIQERLHCGICVATMCLKDLTSYGGVGTIEQCLQLKDTFQFRTLEPTSFVNDIEN</sequence>
<accession>A0A814QFH8</accession>
<dbReference type="Proteomes" id="UP000663855">
    <property type="component" value="Unassembled WGS sequence"/>
</dbReference>
<organism evidence="4 6">
    <name type="scientific">Rotaria magnacalcarata</name>
    <dbReference type="NCBI Taxonomy" id="392030"/>
    <lineage>
        <taxon>Eukaryota</taxon>
        <taxon>Metazoa</taxon>
        <taxon>Spiralia</taxon>
        <taxon>Gnathifera</taxon>
        <taxon>Rotifera</taxon>
        <taxon>Eurotatoria</taxon>
        <taxon>Bdelloidea</taxon>
        <taxon>Philodinida</taxon>
        <taxon>Philodinidae</taxon>
        <taxon>Rotaria</taxon>
    </lineage>
</organism>
<name>A0A814QFH8_9BILA</name>
<dbReference type="PANTHER" id="PTHR10584:SF166">
    <property type="entry name" value="RIBOKINASE"/>
    <property type="match status" value="1"/>
</dbReference>